<feature type="transmembrane region" description="Helical" evidence="7">
    <location>
        <begin position="175"/>
        <end position="198"/>
    </location>
</feature>
<feature type="transmembrane region" description="Helical" evidence="7">
    <location>
        <begin position="210"/>
        <end position="228"/>
    </location>
</feature>
<dbReference type="InterPro" id="IPR035906">
    <property type="entry name" value="MetI-like_sf"/>
</dbReference>
<evidence type="ECO:0000256" key="8">
    <source>
        <dbReference type="SAM" id="MobiDB-lite"/>
    </source>
</evidence>
<dbReference type="PROSITE" id="PS50928">
    <property type="entry name" value="ABC_TM1"/>
    <property type="match status" value="1"/>
</dbReference>
<gene>
    <name evidence="10" type="ORF">GF339_15165</name>
</gene>
<evidence type="ECO:0000313" key="10">
    <source>
        <dbReference type="EMBL" id="MBD3325925.1"/>
    </source>
</evidence>
<dbReference type="Pfam" id="PF00528">
    <property type="entry name" value="BPD_transp_1"/>
    <property type="match status" value="1"/>
</dbReference>
<sequence length="400" mass="45580">MTQHAQRPKSNRQTAAQKSGAKPFRKPWAMILLFIGPVMLFYCIFIIYPLLSTFYYSFHTIAPQAGQLVTKFVGLKNYETLVKGLFPFWKSTVGFKLNKTALKNLDAEGLSPHILEQLTPLLNRKFDDEQAFVEALEAQIGQASTTQYKARFLNHARLTKNTGDRIFRMAVHHTLIWGAVGPTLEMLVATILAFIVYFKVPFHRFYRAAWFAPMLIIGVIAGMIWKWIFNYDWGLLNVGLRAIGLEDLAINWLGRRDTPLWVVIFVHFWNTFGFSFVLILAGLTQVDQEVVESAYIDGANHLQVCRRILLPLLLPVLKTVLILSFMGKMRAFHIVWVVTQGGPMHFSETVATYVQKRAFGWGTVDLGYPTAIAVFWFGIVIIGVSLIDRWLKSRIAKYGV</sequence>
<comment type="similarity">
    <text evidence="7">Belongs to the binding-protein-dependent transport system permease family.</text>
</comment>
<evidence type="ECO:0000259" key="9">
    <source>
        <dbReference type="PROSITE" id="PS50928"/>
    </source>
</evidence>
<name>A0A9D5JXI7_9BACT</name>
<reference evidence="10" key="1">
    <citation type="submission" date="2019-11" db="EMBL/GenBank/DDBJ databases">
        <title>Microbial mats filling the niche in hypersaline microbial mats.</title>
        <authorList>
            <person name="Wong H.L."/>
            <person name="Macleod F.I."/>
            <person name="White R.A. III"/>
            <person name="Burns B.P."/>
        </authorList>
    </citation>
    <scope>NUCLEOTIDE SEQUENCE</scope>
    <source>
        <strain evidence="10">Rbin_158</strain>
    </source>
</reference>
<dbReference type="PANTHER" id="PTHR30193:SF37">
    <property type="entry name" value="INNER MEMBRANE ABC TRANSPORTER PERMEASE PROTEIN YCJO"/>
    <property type="match status" value="1"/>
</dbReference>
<organism evidence="10 11">
    <name type="scientific">candidate division KSB3 bacterium</name>
    <dbReference type="NCBI Taxonomy" id="2044937"/>
    <lineage>
        <taxon>Bacteria</taxon>
        <taxon>candidate division KSB3</taxon>
    </lineage>
</organism>
<proteinExistence type="inferred from homology"/>
<feature type="transmembrane region" description="Helical" evidence="7">
    <location>
        <begin position="366"/>
        <end position="387"/>
    </location>
</feature>
<feature type="transmembrane region" description="Helical" evidence="7">
    <location>
        <begin position="28"/>
        <end position="51"/>
    </location>
</feature>
<comment type="subcellular location">
    <subcellularLocation>
        <location evidence="1 7">Cell membrane</location>
        <topology evidence="1 7">Multi-pass membrane protein</topology>
    </subcellularLocation>
</comment>
<keyword evidence="4 7" id="KW-0812">Transmembrane</keyword>
<feature type="transmembrane region" description="Helical" evidence="7">
    <location>
        <begin position="260"/>
        <end position="283"/>
    </location>
</feature>
<keyword evidence="6 7" id="KW-0472">Membrane</keyword>
<accession>A0A9D5JXI7</accession>
<evidence type="ECO:0000256" key="5">
    <source>
        <dbReference type="ARBA" id="ARBA00022989"/>
    </source>
</evidence>
<evidence type="ECO:0000313" key="11">
    <source>
        <dbReference type="Proteomes" id="UP000649604"/>
    </source>
</evidence>
<feature type="region of interest" description="Disordered" evidence="8">
    <location>
        <begin position="1"/>
        <end position="20"/>
    </location>
</feature>
<evidence type="ECO:0000256" key="7">
    <source>
        <dbReference type="RuleBase" id="RU363032"/>
    </source>
</evidence>
<keyword evidence="5 7" id="KW-1133">Transmembrane helix</keyword>
<dbReference type="Gene3D" id="1.10.3720.10">
    <property type="entry name" value="MetI-like"/>
    <property type="match status" value="2"/>
</dbReference>
<dbReference type="InterPro" id="IPR051393">
    <property type="entry name" value="ABC_transporter_permease"/>
</dbReference>
<feature type="compositionally biased region" description="Basic residues" evidence="8">
    <location>
        <begin position="1"/>
        <end position="10"/>
    </location>
</feature>
<dbReference type="CDD" id="cd06261">
    <property type="entry name" value="TM_PBP2"/>
    <property type="match status" value="1"/>
</dbReference>
<dbReference type="Proteomes" id="UP000649604">
    <property type="component" value="Unassembled WGS sequence"/>
</dbReference>
<dbReference type="SUPFAM" id="SSF161098">
    <property type="entry name" value="MetI-like"/>
    <property type="match status" value="2"/>
</dbReference>
<keyword evidence="2 7" id="KW-0813">Transport</keyword>
<feature type="domain" description="ABC transmembrane type-1" evidence="9">
    <location>
        <begin position="171"/>
        <end position="387"/>
    </location>
</feature>
<dbReference type="PANTHER" id="PTHR30193">
    <property type="entry name" value="ABC TRANSPORTER PERMEASE PROTEIN"/>
    <property type="match status" value="1"/>
</dbReference>
<dbReference type="AlphaFoldDB" id="A0A9D5JXI7"/>
<evidence type="ECO:0000256" key="4">
    <source>
        <dbReference type="ARBA" id="ARBA00022692"/>
    </source>
</evidence>
<dbReference type="GO" id="GO:0055085">
    <property type="term" value="P:transmembrane transport"/>
    <property type="evidence" value="ECO:0007669"/>
    <property type="project" value="InterPro"/>
</dbReference>
<comment type="caution">
    <text evidence="10">The sequence shown here is derived from an EMBL/GenBank/DDBJ whole genome shotgun (WGS) entry which is preliminary data.</text>
</comment>
<keyword evidence="3" id="KW-1003">Cell membrane</keyword>
<dbReference type="EMBL" id="WJJP01000497">
    <property type="protein sequence ID" value="MBD3325925.1"/>
    <property type="molecule type" value="Genomic_DNA"/>
</dbReference>
<evidence type="ECO:0000256" key="2">
    <source>
        <dbReference type="ARBA" id="ARBA00022448"/>
    </source>
</evidence>
<dbReference type="InterPro" id="IPR000515">
    <property type="entry name" value="MetI-like"/>
</dbReference>
<dbReference type="GO" id="GO:0005886">
    <property type="term" value="C:plasma membrane"/>
    <property type="evidence" value="ECO:0007669"/>
    <property type="project" value="UniProtKB-SubCell"/>
</dbReference>
<evidence type="ECO:0000256" key="1">
    <source>
        <dbReference type="ARBA" id="ARBA00004651"/>
    </source>
</evidence>
<protein>
    <submittedName>
        <fullName evidence="10">ABC transporter permease subunit</fullName>
    </submittedName>
</protein>
<evidence type="ECO:0000256" key="3">
    <source>
        <dbReference type="ARBA" id="ARBA00022475"/>
    </source>
</evidence>
<feature type="transmembrane region" description="Helical" evidence="7">
    <location>
        <begin position="304"/>
        <end position="326"/>
    </location>
</feature>
<evidence type="ECO:0000256" key="6">
    <source>
        <dbReference type="ARBA" id="ARBA00023136"/>
    </source>
</evidence>